<comment type="caution">
    <text evidence="1">The sequence shown here is derived from an EMBL/GenBank/DDBJ whole genome shotgun (WGS) entry which is preliminary data.</text>
</comment>
<protein>
    <recommendedName>
        <fullName evidence="3">ASCH domain-containing protein</fullName>
    </recommendedName>
</protein>
<sequence>MTDRPIIFSAPMVRALLDGRKTQTRRVLRDQPVAHPSLGLPWLATKRITFRDEGEARRLLPEIAPYASGDRLWVREAHAIVPETAFRHSDGVVQTINPTDRYMACIYREGFDRCAPKWRPSIHMPRWASRITLLVDAVRVEPLQDISEDDARAEGCGDSDKFAYLSACKQFEQHHGLKHGETATRVSGVDPYSARWSFANLWFSLHGPDAWTANPWVAVITFSVVLGNIGSLGDRP</sequence>
<evidence type="ECO:0000313" key="1">
    <source>
        <dbReference type="EMBL" id="MFD2234789.1"/>
    </source>
</evidence>
<dbReference type="EMBL" id="JBHUIY010000028">
    <property type="protein sequence ID" value="MFD2234789.1"/>
    <property type="molecule type" value="Genomic_DNA"/>
</dbReference>
<dbReference type="RefSeq" id="WP_377317353.1">
    <property type="nucleotide sequence ID" value="NZ_JBHUIY010000028.1"/>
</dbReference>
<name>A0ABW5CC29_9PROT</name>
<evidence type="ECO:0008006" key="3">
    <source>
        <dbReference type="Google" id="ProtNLM"/>
    </source>
</evidence>
<dbReference type="Proteomes" id="UP001597296">
    <property type="component" value="Unassembled WGS sequence"/>
</dbReference>
<accession>A0ABW5CC29</accession>
<reference evidence="2" key="1">
    <citation type="journal article" date="2019" name="Int. J. Syst. Evol. Microbiol.">
        <title>The Global Catalogue of Microorganisms (GCM) 10K type strain sequencing project: providing services to taxonomists for standard genome sequencing and annotation.</title>
        <authorList>
            <consortium name="The Broad Institute Genomics Platform"/>
            <consortium name="The Broad Institute Genome Sequencing Center for Infectious Disease"/>
            <person name="Wu L."/>
            <person name="Ma J."/>
        </authorList>
    </citation>
    <scope>NUCLEOTIDE SEQUENCE [LARGE SCALE GENOMIC DNA]</scope>
    <source>
        <strain evidence="2">KCTC 15012</strain>
    </source>
</reference>
<evidence type="ECO:0000313" key="2">
    <source>
        <dbReference type="Proteomes" id="UP001597296"/>
    </source>
</evidence>
<keyword evidence="2" id="KW-1185">Reference proteome</keyword>
<gene>
    <name evidence="1" type="ORF">ACFSNB_13335</name>
</gene>
<organism evidence="1 2">
    <name type="scientific">Phaeospirillum tilakii</name>
    <dbReference type="NCBI Taxonomy" id="741673"/>
    <lineage>
        <taxon>Bacteria</taxon>
        <taxon>Pseudomonadati</taxon>
        <taxon>Pseudomonadota</taxon>
        <taxon>Alphaproteobacteria</taxon>
        <taxon>Rhodospirillales</taxon>
        <taxon>Rhodospirillaceae</taxon>
        <taxon>Phaeospirillum</taxon>
    </lineage>
</organism>
<proteinExistence type="predicted"/>